<name>A0ABR2H060_9EUKA</name>
<evidence type="ECO:0000313" key="1">
    <source>
        <dbReference type="EMBL" id="KAK8839283.1"/>
    </source>
</evidence>
<dbReference type="Proteomes" id="UP001470230">
    <property type="component" value="Unassembled WGS sequence"/>
</dbReference>
<dbReference type="EMBL" id="JAPFFF010000052">
    <property type="protein sequence ID" value="KAK8839283.1"/>
    <property type="molecule type" value="Genomic_DNA"/>
</dbReference>
<organism evidence="1 2">
    <name type="scientific">Tritrichomonas musculus</name>
    <dbReference type="NCBI Taxonomy" id="1915356"/>
    <lineage>
        <taxon>Eukaryota</taxon>
        <taxon>Metamonada</taxon>
        <taxon>Parabasalia</taxon>
        <taxon>Tritrichomonadida</taxon>
        <taxon>Tritrichomonadidae</taxon>
        <taxon>Tritrichomonas</taxon>
    </lineage>
</organism>
<evidence type="ECO:0000313" key="2">
    <source>
        <dbReference type="Proteomes" id="UP001470230"/>
    </source>
</evidence>
<gene>
    <name evidence="1" type="ORF">M9Y10_032215</name>
</gene>
<reference evidence="1 2" key="1">
    <citation type="submission" date="2024-04" db="EMBL/GenBank/DDBJ databases">
        <title>Tritrichomonas musculus Genome.</title>
        <authorList>
            <person name="Alves-Ferreira E."/>
            <person name="Grigg M."/>
            <person name="Lorenzi H."/>
            <person name="Galac M."/>
        </authorList>
    </citation>
    <scope>NUCLEOTIDE SEQUENCE [LARGE SCALE GENOMIC DNA]</scope>
    <source>
        <strain evidence="1 2">EAF2021</strain>
    </source>
</reference>
<dbReference type="Gene3D" id="3.40.50.12480">
    <property type="match status" value="1"/>
</dbReference>
<keyword evidence="2" id="KW-1185">Reference proteome</keyword>
<sequence>MIIPYSVTSISDGAFFECVSLEQIVIPSIANDTYNPYHLLIPHKIKVIKF</sequence>
<accession>A0ABR2H060</accession>
<comment type="caution">
    <text evidence="1">The sequence shown here is derived from an EMBL/GenBank/DDBJ whole genome shotgun (WGS) entry which is preliminary data.</text>
</comment>
<proteinExistence type="predicted"/>
<protein>
    <submittedName>
        <fullName evidence="1">Uncharacterized protein</fullName>
    </submittedName>
</protein>